<dbReference type="SMART" id="SM00382">
    <property type="entry name" value="AAA"/>
    <property type="match status" value="1"/>
</dbReference>
<dbReference type="InterPro" id="IPR027417">
    <property type="entry name" value="P-loop_NTPase"/>
</dbReference>
<evidence type="ECO:0000259" key="4">
    <source>
        <dbReference type="SMART" id="SM00382"/>
    </source>
</evidence>
<reference evidence="6" key="1">
    <citation type="submission" date="2022-10" db="EMBL/GenBank/DDBJ databases">
        <title>WGS of marine actinomycetes from Thailand.</title>
        <authorList>
            <person name="Thawai C."/>
        </authorList>
    </citation>
    <scope>NUCLEOTIDE SEQUENCE</scope>
    <source>
        <strain evidence="6">SW21</strain>
    </source>
</reference>
<accession>A0A9X3D2Z9</accession>
<evidence type="ECO:0000259" key="5">
    <source>
        <dbReference type="SMART" id="SM01086"/>
    </source>
</evidence>
<dbReference type="GO" id="GO:0005737">
    <property type="term" value="C:cytoplasm"/>
    <property type="evidence" value="ECO:0007669"/>
    <property type="project" value="TreeGrafter"/>
</dbReference>
<dbReference type="Pfam" id="PF07724">
    <property type="entry name" value="AAA_2"/>
    <property type="match status" value="1"/>
</dbReference>
<dbReference type="InterPro" id="IPR003959">
    <property type="entry name" value="ATPase_AAA_core"/>
</dbReference>
<keyword evidence="1" id="KW-0547">Nucleotide-binding</keyword>
<evidence type="ECO:0000313" key="7">
    <source>
        <dbReference type="Proteomes" id="UP001143347"/>
    </source>
</evidence>
<dbReference type="PANTHER" id="PTHR11638:SF18">
    <property type="entry name" value="HEAT SHOCK PROTEIN 104"/>
    <property type="match status" value="1"/>
</dbReference>
<dbReference type="CDD" id="cd19499">
    <property type="entry name" value="RecA-like_ClpB_Hsp104-like"/>
    <property type="match status" value="1"/>
</dbReference>
<feature type="domain" description="Clp ATPase C-terminal" evidence="5">
    <location>
        <begin position="256"/>
        <end position="347"/>
    </location>
</feature>
<keyword evidence="3" id="KW-0143">Chaperone</keyword>
<dbReference type="InterPro" id="IPR003593">
    <property type="entry name" value="AAA+_ATPase"/>
</dbReference>
<dbReference type="GO" id="GO:0016887">
    <property type="term" value="F:ATP hydrolysis activity"/>
    <property type="evidence" value="ECO:0007669"/>
    <property type="project" value="InterPro"/>
</dbReference>
<dbReference type="AlphaFoldDB" id="A0A9X3D2Z9"/>
<dbReference type="PANTHER" id="PTHR11638">
    <property type="entry name" value="ATP-DEPENDENT CLP PROTEASE"/>
    <property type="match status" value="1"/>
</dbReference>
<dbReference type="RefSeq" id="WP_266061162.1">
    <property type="nucleotide sequence ID" value="NZ_JAPKFM010000006.1"/>
</dbReference>
<dbReference type="Gene3D" id="3.40.50.300">
    <property type="entry name" value="P-loop containing nucleotide triphosphate hydrolases"/>
    <property type="match status" value="1"/>
</dbReference>
<dbReference type="EMBL" id="JAPKFM010000006">
    <property type="protein sequence ID" value="MCX2964038.1"/>
    <property type="molecule type" value="Genomic_DNA"/>
</dbReference>
<evidence type="ECO:0000256" key="2">
    <source>
        <dbReference type="ARBA" id="ARBA00022840"/>
    </source>
</evidence>
<evidence type="ECO:0000313" key="6">
    <source>
        <dbReference type="EMBL" id="MCX2964038.1"/>
    </source>
</evidence>
<dbReference type="PRINTS" id="PR00300">
    <property type="entry name" value="CLPPROTEASEA"/>
</dbReference>
<dbReference type="SUPFAM" id="SSF52540">
    <property type="entry name" value="P-loop containing nucleoside triphosphate hydrolases"/>
    <property type="match status" value="1"/>
</dbReference>
<proteinExistence type="predicted"/>
<name>A0A9X3D2Z9_9ACTN</name>
<keyword evidence="7" id="KW-1185">Reference proteome</keyword>
<dbReference type="InterPro" id="IPR019489">
    <property type="entry name" value="Clp_ATPase_C"/>
</dbReference>
<dbReference type="GO" id="GO:0005524">
    <property type="term" value="F:ATP binding"/>
    <property type="evidence" value="ECO:0007669"/>
    <property type="project" value="UniProtKB-KW"/>
</dbReference>
<comment type="caution">
    <text evidence="6">The sequence shown here is derived from an EMBL/GenBank/DDBJ whole genome shotgun (WGS) entry which is preliminary data.</text>
</comment>
<gene>
    <name evidence="6" type="ORF">OSB52_08015</name>
</gene>
<feature type="domain" description="AAA+ ATPase" evidence="4">
    <location>
        <begin position="64"/>
        <end position="227"/>
    </location>
</feature>
<dbReference type="Proteomes" id="UP001143347">
    <property type="component" value="Unassembled WGS sequence"/>
</dbReference>
<keyword evidence="2" id="KW-0067">ATP-binding</keyword>
<dbReference type="SMART" id="SM01086">
    <property type="entry name" value="ClpB_D2-small"/>
    <property type="match status" value="1"/>
</dbReference>
<dbReference type="Pfam" id="PF10431">
    <property type="entry name" value="ClpB_D2-small"/>
    <property type="match status" value="1"/>
</dbReference>
<evidence type="ECO:0000256" key="3">
    <source>
        <dbReference type="ARBA" id="ARBA00023186"/>
    </source>
</evidence>
<dbReference type="InterPro" id="IPR050130">
    <property type="entry name" value="ClpA_ClpB"/>
</dbReference>
<organism evidence="6 7">
    <name type="scientific">Gordonia aquimaris</name>
    <dbReference type="NCBI Taxonomy" id="2984863"/>
    <lineage>
        <taxon>Bacteria</taxon>
        <taxon>Bacillati</taxon>
        <taxon>Actinomycetota</taxon>
        <taxon>Actinomycetes</taxon>
        <taxon>Mycobacteriales</taxon>
        <taxon>Gordoniaceae</taxon>
        <taxon>Gordonia</taxon>
    </lineage>
</organism>
<dbReference type="GO" id="GO:0034605">
    <property type="term" value="P:cellular response to heat"/>
    <property type="evidence" value="ECO:0007669"/>
    <property type="project" value="TreeGrafter"/>
</dbReference>
<dbReference type="InterPro" id="IPR001270">
    <property type="entry name" value="ClpA/B"/>
</dbReference>
<dbReference type="Gene3D" id="1.10.8.60">
    <property type="match status" value="1"/>
</dbReference>
<protein>
    <submittedName>
        <fullName evidence="6">AAA family ATPase</fullName>
    </submittedName>
</protein>
<sequence length="358" mass="39368">MSGHAAVKFSDLDTTNGFRLGDLRSPAYLAASLRGSIIGQDTAVDAVVRAVTIAAAGLHDPHRPIASLLLVGPTGVGKTELARQVAHHIRGDADNLCRVDMNSLAQEHYAASLSGAPPGYAGSKEQFTLFDRDEVEGSLSRPGVVLFDEVEKAHPTVLRSLLQILDTGTLRLASGTTTIDFRNAIVLLTSNLGSREVHDMRRPWREQPARLLTRNALDGVFGRRRDETRVVLDSVRAFFDPELFNRFDEVITFTSIDGGVAHRIVDLEVDRLVRSLATRNVQCQVSTAARERLAEVGFDPRYGARALHRVLRHELCAPIATLMVRPDRDPARPVRIIVDRDGDNLSFLDTTEESIDAR</sequence>
<evidence type="ECO:0000256" key="1">
    <source>
        <dbReference type="ARBA" id="ARBA00022741"/>
    </source>
</evidence>